<dbReference type="Pfam" id="PF02682">
    <property type="entry name" value="CT_C_D"/>
    <property type="match status" value="1"/>
</dbReference>
<dbReference type="GO" id="GO:0017168">
    <property type="term" value="F:5-oxoprolinase (ATP-hydrolyzing) activity"/>
    <property type="evidence" value="ECO:0007669"/>
    <property type="project" value="UniProtKB-EC"/>
</dbReference>
<comment type="caution">
    <text evidence="5">The sequence shown here is derived from an EMBL/GenBank/DDBJ whole genome shotgun (WGS) entry which is preliminary data.</text>
</comment>
<evidence type="ECO:0000259" key="4">
    <source>
        <dbReference type="SMART" id="SM00796"/>
    </source>
</evidence>
<dbReference type="SMART" id="SM00796">
    <property type="entry name" value="AHS1"/>
    <property type="match status" value="1"/>
</dbReference>
<dbReference type="SUPFAM" id="SSF160467">
    <property type="entry name" value="PH0987 N-terminal domain-like"/>
    <property type="match status" value="1"/>
</dbReference>
<dbReference type="EMBL" id="JACXIY010000056">
    <property type="protein sequence ID" value="MBD2872697.1"/>
    <property type="molecule type" value="Genomic_DNA"/>
</dbReference>
<sequence>MTNADRGWELLPLGDGALLIRFGDAIDEALNRTVHAFAARLEKEPFAGMIECVPAFASVAVHYEPLTVMRSRSQDEARHETVYETVYARVERVLDSFVAADAMEERTVIEIPVCYGDELGPDLAFVAAHCGLSEDEVIAIHSGGAYVVHMIGFAPGFPYLGGMSERIAAPRRQTPRTIIPAGSVGIAGKQTGVYPIATPGGWQLIGRTPLALFRPERAIPSLLHAGHEVRFKPISRSDYDRYGEGAR</sequence>
<dbReference type="Gene3D" id="2.40.100.10">
    <property type="entry name" value="Cyclophilin-like"/>
    <property type="match status" value="1"/>
</dbReference>
<keyword evidence="3" id="KW-0067">ATP-binding</keyword>
<keyword evidence="6" id="KW-1185">Reference proteome</keyword>
<organism evidence="5 6">
    <name type="scientific">Paenibacillus arenilitoris</name>
    <dbReference type="NCBI Taxonomy" id="2772299"/>
    <lineage>
        <taxon>Bacteria</taxon>
        <taxon>Bacillati</taxon>
        <taxon>Bacillota</taxon>
        <taxon>Bacilli</taxon>
        <taxon>Bacillales</taxon>
        <taxon>Paenibacillaceae</taxon>
        <taxon>Paenibacillus</taxon>
    </lineage>
</organism>
<dbReference type="EC" id="3.5.2.9" evidence="5"/>
<dbReference type="NCBIfam" id="TIGR00370">
    <property type="entry name" value="5-oxoprolinase subunit PxpB"/>
    <property type="match status" value="1"/>
</dbReference>
<keyword evidence="1" id="KW-0547">Nucleotide-binding</keyword>
<dbReference type="PANTHER" id="PTHR34698">
    <property type="entry name" value="5-OXOPROLINASE SUBUNIT B"/>
    <property type="match status" value="1"/>
</dbReference>
<dbReference type="Proteomes" id="UP000632125">
    <property type="component" value="Unassembled WGS sequence"/>
</dbReference>
<evidence type="ECO:0000256" key="1">
    <source>
        <dbReference type="ARBA" id="ARBA00022741"/>
    </source>
</evidence>
<dbReference type="InterPro" id="IPR010016">
    <property type="entry name" value="PxpB"/>
</dbReference>
<dbReference type="SUPFAM" id="SSF50891">
    <property type="entry name" value="Cyclophilin-like"/>
    <property type="match status" value="1"/>
</dbReference>
<evidence type="ECO:0000256" key="3">
    <source>
        <dbReference type="ARBA" id="ARBA00022840"/>
    </source>
</evidence>
<name>A0A927CSA2_9BACL</name>
<evidence type="ECO:0000256" key="2">
    <source>
        <dbReference type="ARBA" id="ARBA00022801"/>
    </source>
</evidence>
<dbReference type="PANTHER" id="PTHR34698:SF2">
    <property type="entry name" value="5-OXOPROLINASE SUBUNIT B"/>
    <property type="match status" value="1"/>
</dbReference>
<gene>
    <name evidence="5" type="primary">pxpB</name>
    <name evidence="5" type="ORF">IDH41_29440</name>
</gene>
<keyword evidence="2 5" id="KW-0378">Hydrolase</keyword>
<dbReference type="InterPro" id="IPR029000">
    <property type="entry name" value="Cyclophilin-like_dom_sf"/>
</dbReference>
<dbReference type="InterPro" id="IPR003833">
    <property type="entry name" value="CT_C_D"/>
</dbReference>
<dbReference type="AlphaFoldDB" id="A0A927CSA2"/>
<dbReference type="Gene3D" id="3.30.1360.40">
    <property type="match status" value="1"/>
</dbReference>
<evidence type="ECO:0000313" key="5">
    <source>
        <dbReference type="EMBL" id="MBD2872697.1"/>
    </source>
</evidence>
<protein>
    <submittedName>
        <fullName evidence="5">5-oxoprolinase subunit PxpB</fullName>
        <ecNumber evidence="5">3.5.2.9</ecNumber>
    </submittedName>
</protein>
<reference evidence="5" key="1">
    <citation type="submission" date="2020-09" db="EMBL/GenBank/DDBJ databases">
        <title>A novel bacterium of genus Paenibacillus, isolated from South China Sea.</title>
        <authorList>
            <person name="Huang H."/>
            <person name="Mo K."/>
            <person name="Hu Y."/>
        </authorList>
    </citation>
    <scope>NUCLEOTIDE SEQUENCE</scope>
    <source>
        <strain evidence="5">IB182493</strain>
    </source>
</reference>
<evidence type="ECO:0000313" key="6">
    <source>
        <dbReference type="Proteomes" id="UP000632125"/>
    </source>
</evidence>
<accession>A0A927CSA2</accession>
<dbReference type="GO" id="GO:0005524">
    <property type="term" value="F:ATP binding"/>
    <property type="evidence" value="ECO:0007669"/>
    <property type="project" value="UniProtKB-KW"/>
</dbReference>
<proteinExistence type="predicted"/>
<dbReference type="RefSeq" id="WP_190867628.1">
    <property type="nucleotide sequence ID" value="NZ_JACXIY010000056.1"/>
</dbReference>
<feature type="domain" description="Carboxyltransferase" evidence="4">
    <location>
        <begin position="8"/>
        <end position="223"/>
    </location>
</feature>